<dbReference type="GO" id="GO:0016788">
    <property type="term" value="F:hydrolase activity, acting on ester bonds"/>
    <property type="evidence" value="ECO:0007669"/>
    <property type="project" value="InterPro"/>
</dbReference>
<protein>
    <recommendedName>
        <fullName evidence="5">HNH nuclease domain-containing protein</fullName>
    </recommendedName>
</protein>
<name>A0A1V3L5C0_9PAST</name>
<dbReference type="InterPro" id="IPR003615">
    <property type="entry name" value="HNH_nuc"/>
</dbReference>
<dbReference type="Proteomes" id="UP000189353">
    <property type="component" value="Unassembled WGS sequence"/>
</dbReference>
<proteinExistence type="predicted"/>
<accession>A0A1V3L5C0</accession>
<sequence length="187" mass="21203">MNFRKEAKGREFDEALERWRPIKEFIGLYEISNFGRVRSISRYVRIGKGERLVEGKILKHNLKSGYPSVCLCNGEVEVYRHIHRLLALAFIPGFGDVVRHLDGNPLNYSLDNLAWGSYSDNEADKKLHGRTARGETHGVSKLNNNLVRQIREMHKNGFSQVEIAKAIGIGRVSVGNVIHGKTWGHVV</sequence>
<dbReference type="InterPro" id="IPR010902">
    <property type="entry name" value="NUMOD4"/>
</dbReference>
<evidence type="ECO:0000259" key="1">
    <source>
        <dbReference type="Pfam" id="PF07463"/>
    </source>
</evidence>
<evidence type="ECO:0000259" key="2">
    <source>
        <dbReference type="Pfam" id="PF13392"/>
    </source>
</evidence>
<gene>
    <name evidence="3" type="ORF">BKG88_09095</name>
</gene>
<dbReference type="EMBL" id="MLAI01000024">
    <property type="protein sequence ID" value="OOF85149.1"/>
    <property type="molecule type" value="Genomic_DNA"/>
</dbReference>
<reference evidence="3 4" key="1">
    <citation type="submission" date="2016-10" db="EMBL/GenBank/DDBJ databases">
        <title>Rodentibacter gen. nov. and new species.</title>
        <authorList>
            <person name="Christensen H."/>
        </authorList>
    </citation>
    <scope>NUCLEOTIDE SEQUENCE [LARGE SCALE GENOMIC DNA]</scope>
    <source>
        <strain evidence="3 4">Ppn158</strain>
    </source>
</reference>
<evidence type="ECO:0000313" key="3">
    <source>
        <dbReference type="EMBL" id="OOF85149.1"/>
    </source>
</evidence>
<dbReference type="SUPFAM" id="SSF54060">
    <property type="entry name" value="His-Me finger endonucleases"/>
    <property type="match status" value="1"/>
</dbReference>
<organism evidence="3 4">
    <name type="scientific">Rodentibacter ratti</name>
    <dbReference type="NCBI Taxonomy" id="1906745"/>
    <lineage>
        <taxon>Bacteria</taxon>
        <taxon>Pseudomonadati</taxon>
        <taxon>Pseudomonadota</taxon>
        <taxon>Gammaproteobacteria</taxon>
        <taxon>Pasteurellales</taxon>
        <taxon>Pasteurellaceae</taxon>
        <taxon>Rodentibacter</taxon>
    </lineage>
</organism>
<dbReference type="Pfam" id="PF13392">
    <property type="entry name" value="HNH_3"/>
    <property type="match status" value="1"/>
</dbReference>
<dbReference type="InterPro" id="IPR044925">
    <property type="entry name" value="His-Me_finger_sf"/>
</dbReference>
<dbReference type="Pfam" id="PF07463">
    <property type="entry name" value="NUMOD4"/>
    <property type="match status" value="1"/>
</dbReference>
<evidence type="ECO:0008006" key="5">
    <source>
        <dbReference type="Google" id="ProtNLM"/>
    </source>
</evidence>
<comment type="caution">
    <text evidence="3">The sequence shown here is derived from an EMBL/GenBank/DDBJ whole genome shotgun (WGS) entry which is preliminary data.</text>
</comment>
<feature type="domain" description="HNH nuclease" evidence="2">
    <location>
        <begin position="81"/>
        <end position="122"/>
    </location>
</feature>
<evidence type="ECO:0000313" key="4">
    <source>
        <dbReference type="Proteomes" id="UP000189353"/>
    </source>
</evidence>
<dbReference type="AlphaFoldDB" id="A0A1V3L5C0"/>
<dbReference type="Gene3D" id="3.90.75.20">
    <property type="match status" value="1"/>
</dbReference>
<feature type="domain" description="NUMOD4" evidence="1">
    <location>
        <begin position="17"/>
        <end position="71"/>
    </location>
</feature>